<keyword evidence="7" id="KW-0902">Two-component regulatory system</keyword>
<dbReference type="PROSITE" id="PS50110">
    <property type="entry name" value="RESPONSE_REGULATORY"/>
    <property type="match status" value="1"/>
</dbReference>
<keyword evidence="3" id="KW-0813">Transport</keyword>
<dbReference type="CDD" id="cd00383">
    <property type="entry name" value="trans_reg_C"/>
    <property type="match status" value="1"/>
</dbReference>
<keyword evidence="10" id="KW-0010">Activator</keyword>
<evidence type="ECO:0000256" key="7">
    <source>
        <dbReference type="ARBA" id="ARBA00023012"/>
    </source>
</evidence>
<evidence type="ECO:0000256" key="10">
    <source>
        <dbReference type="ARBA" id="ARBA00023159"/>
    </source>
</evidence>
<organism evidence="17 18">
    <name type="scientific">Georgfuchsia toluolica</name>
    <dbReference type="NCBI Taxonomy" id="424218"/>
    <lineage>
        <taxon>Bacteria</taxon>
        <taxon>Pseudomonadati</taxon>
        <taxon>Pseudomonadota</taxon>
        <taxon>Betaproteobacteria</taxon>
        <taxon>Nitrosomonadales</taxon>
        <taxon>Sterolibacteriaceae</taxon>
        <taxon>Georgfuchsia</taxon>
    </lineage>
</organism>
<dbReference type="FunFam" id="1.10.10.10:FF:000018">
    <property type="entry name" value="DNA-binding response regulator ResD"/>
    <property type="match status" value="1"/>
</dbReference>
<evidence type="ECO:0000256" key="8">
    <source>
        <dbReference type="ARBA" id="ARBA00023015"/>
    </source>
</evidence>
<evidence type="ECO:0000313" key="18">
    <source>
        <dbReference type="Proteomes" id="UP000742786"/>
    </source>
</evidence>
<evidence type="ECO:0000256" key="9">
    <source>
        <dbReference type="ARBA" id="ARBA00023125"/>
    </source>
</evidence>
<evidence type="ECO:0000256" key="3">
    <source>
        <dbReference type="ARBA" id="ARBA00022448"/>
    </source>
</evidence>
<dbReference type="GO" id="GO:0006355">
    <property type="term" value="P:regulation of DNA-templated transcription"/>
    <property type="evidence" value="ECO:0007669"/>
    <property type="project" value="InterPro"/>
</dbReference>
<dbReference type="Gene3D" id="1.10.10.10">
    <property type="entry name" value="Winged helix-like DNA-binding domain superfamily/Winged helix DNA-binding domain"/>
    <property type="match status" value="1"/>
</dbReference>
<evidence type="ECO:0000256" key="5">
    <source>
        <dbReference type="ARBA" id="ARBA00022553"/>
    </source>
</evidence>
<dbReference type="Pfam" id="PF00072">
    <property type="entry name" value="Response_reg"/>
    <property type="match status" value="1"/>
</dbReference>
<evidence type="ECO:0000256" key="1">
    <source>
        <dbReference type="ARBA" id="ARBA00004496"/>
    </source>
</evidence>
<dbReference type="GO" id="GO:0006817">
    <property type="term" value="P:phosphate ion transport"/>
    <property type="evidence" value="ECO:0007669"/>
    <property type="project" value="UniProtKB-KW"/>
</dbReference>
<keyword evidence="4" id="KW-0963">Cytoplasm</keyword>
<keyword evidence="5 13" id="KW-0597">Phosphoprotein</keyword>
<keyword evidence="11" id="KW-0804">Transcription</keyword>
<dbReference type="SUPFAM" id="SSF52172">
    <property type="entry name" value="CheY-like"/>
    <property type="match status" value="1"/>
</dbReference>
<keyword evidence="6" id="KW-0592">Phosphate transport</keyword>
<evidence type="ECO:0000256" key="6">
    <source>
        <dbReference type="ARBA" id="ARBA00022592"/>
    </source>
</evidence>
<feature type="DNA-binding region" description="OmpR/PhoB-type" evidence="14">
    <location>
        <begin position="129"/>
        <end position="226"/>
    </location>
</feature>
<gene>
    <name evidence="17" type="primary">phoB</name>
    <name evidence="17" type="ORF">GTOL_10408</name>
</gene>
<comment type="caution">
    <text evidence="17">The sequence shown here is derived from an EMBL/GenBank/DDBJ whole genome shotgun (WGS) entry which is preliminary data.</text>
</comment>
<sequence>MSTRVLVIEDDASIQEVLRYSLVQAGFNVQIVGSAEEAQTAVASVLPDVVLVDLMLPGMSGSVFARQLRQNPRTRELPMIMVTARADESDRVAGLEIGADDYLPKPFSPRELVARIRAVLRRRAPQHSGDLIELGRLKLDPSAHTVMLDSSEVEIGPTEYKLLHYLMSHPNRVFGRQQLLNAVWGDHRFIEERTVDVYVRRLRACLGDDGEELVETVRGVGYKMSTRVSPAQQQQ</sequence>
<dbReference type="EMBL" id="CAJQUM010000001">
    <property type="protein sequence ID" value="CAG4882526.1"/>
    <property type="molecule type" value="Genomic_DNA"/>
</dbReference>
<evidence type="ECO:0000313" key="17">
    <source>
        <dbReference type="EMBL" id="CAG4882526.1"/>
    </source>
</evidence>
<dbReference type="Pfam" id="PF00486">
    <property type="entry name" value="Trans_reg_C"/>
    <property type="match status" value="1"/>
</dbReference>
<feature type="domain" description="OmpR/PhoB-type" evidence="16">
    <location>
        <begin position="129"/>
        <end position="226"/>
    </location>
</feature>
<dbReference type="Proteomes" id="UP000742786">
    <property type="component" value="Unassembled WGS sequence"/>
</dbReference>
<dbReference type="InterPro" id="IPR001789">
    <property type="entry name" value="Sig_transdc_resp-reg_receiver"/>
</dbReference>
<dbReference type="GO" id="GO:0000976">
    <property type="term" value="F:transcription cis-regulatory region binding"/>
    <property type="evidence" value="ECO:0007669"/>
    <property type="project" value="TreeGrafter"/>
</dbReference>
<evidence type="ECO:0000259" key="16">
    <source>
        <dbReference type="PROSITE" id="PS51755"/>
    </source>
</evidence>
<dbReference type="InterPro" id="IPR036388">
    <property type="entry name" value="WH-like_DNA-bd_sf"/>
</dbReference>
<feature type="domain" description="Response regulatory" evidence="15">
    <location>
        <begin position="4"/>
        <end position="120"/>
    </location>
</feature>
<evidence type="ECO:0000259" key="15">
    <source>
        <dbReference type="PROSITE" id="PS50110"/>
    </source>
</evidence>
<evidence type="ECO:0000256" key="4">
    <source>
        <dbReference type="ARBA" id="ARBA00022490"/>
    </source>
</evidence>
<dbReference type="InterPro" id="IPR011879">
    <property type="entry name" value="Sig_transdc_resp-reg_PhoB"/>
</dbReference>
<comment type="function">
    <text evidence="12">This protein is a positive regulator for the phosphate regulon. Transcription of this operon is positively regulated by PhoB and PhoR when phosphate is limited.</text>
</comment>
<dbReference type="RefSeq" id="WP_220634591.1">
    <property type="nucleotide sequence ID" value="NZ_CAJQUM010000001.1"/>
</dbReference>
<dbReference type="PROSITE" id="PS51755">
    <property type="entry name" value="OMPR_PHOB"/>
    <property type="match status" value="1"/>
</dbReference>
<dbReference type="GO" id="GO:0032993">
    <property type="term" value="C:protein-DNA complex"/>
    <property type="evidence" value="ECO:0007669"/>
    <property type="project" value="TreeGrafter"/>
</dbReference>
<evidence type="ECO:0000256" key="2">
    <source>
        <dbReference type="ARBA" id="ARBA00013332"/>
    </source>
</evidence>
<protein>
    <recommendedName>
        <fullName evidence="2">Phosphate regulon transcriptional regulatory protein PhoB</fullName>
    </recommendedName>
</protein>
<proteinExistence type="predicted"/>
<dbReference type="SUPFAM" id="SSF46894">
    <property type="entry name" value="C-terminal effector domain of the bipartite response regulators"/>
    <property type="match status" value="1"/>
</dbReference>
<reference evidence="17" key="1">
    <citation type="submission" date="2021-04" db="EMBL/GenBank/DDBJ databases">
        <authorList>
            <person name="Hornung B."/>
        </authorList>
    </citation>
    <scope>NUCLEOTIDE SEQUENCE</scope>
    <source>
        <strain evidence="17">G5G6</strain>
    </source>
</reference>
<dbReference type="GO" id="GO:0000156">
    <property type="term" value="F:phosphorelay response regulator activity"/>
    <property type="evidence" value="ECO:0007669"/>
    <property type="project" value="InterPro"/>
</dbReference>
<dbReference type="PANTHER" id="PTHR48111:SF40">
    <property type="entry name" value="PHOSPHATE REGULON TRANSCRIPTIONAL REGULATORY PROTEIN PHOB"/>
    <property type="match status" value="1"/>
</dbReference>
<dbReference type="AlphaFoldDB" id="A0A916J2B0"/>
<evidence type="ECO:0000256" key="12">
    <source>
        <dbReference type="ARBA" id="ARBA00024735"/>
    </source>
</evidence>
<dbReference type="PANTHER" id="PTHR48111">
    <property type="entry name" value="REGULATOR OF RPOS"/>
    <property type="match status" value="1"/>
</dbReference>
<dbReference type="InterPro" id="IPR011006">
    <property type="entry name" value="CheY-like_superfamily"/>
</dbReference>
<dbReference type="Gene3D" id="3.40.50.2300">
    <property type="match status" value="1"/>
</dbReference>
<evidence type="ECO:0000256" key="13">
    <source>
        <dbReference type="PROSITE-ProRule" id="PRU00169"/>
    </source>
</evidence>
<keyword evidence="9 14" id="KW-0238">DNA-binding</keyword>
<dbReference type="InterPro" id="IPR001867">
    <property type="entry name" value="OmpR/PhoB-type_DNA-bd"/>
</dbReference>
<dbReference type="NCBIfam" id="TIGR02154">
    <property type="entry name" value="PhoB"/>
    <property type="match status" value="1"/>
</dbReference>
<dbReference type="SMART" id="SM00448">
    <property type="entry name" value="REC"/>
    <property type="match status" value="1"/>
</dbReference>
<evidence type="ECO:0000256" key="11">
    <source>
        <dbReference type="ARBA" id="ARBA00023163"/>
    </source>
</evidence>
<dbReference type="InterPro" id="IPR016032">
    <property type="entry name" value="Sig_transdc_resp-reg_C-effctor"/>
</dbReference>
<comment type="subcellular location">
    <subcellularLocation>
        <location evidence="1">Cytoplasm</location>
    </subcellularLocation>
</comment>
<accession>A0A916J2B0</accession>
<dbReference type="SMART" id="SM00862">
    <property type="entry name" value="Trans_reg_C"/>
    <property type="match status" value="1"/>
</dbReference>
<dbReference type="InterPro" id="IPR039420">
    <property type="entry name" value="WalR-like"/>
</dbReference>
<dbReference type="GO" id="GO:0005829">
    <property type="term" value="C:cytosol"/>
    <property type="evidence" value="ECO:0007669"/>
    <property type="project" value="TreeGrafter"/>
</dbReference>
<keyword evidence="18" id="KW-1185">Reference proteome</keyword>
<name>A0A916J2B0_9PROT</name>
<dbReference type="Gene3D" id="6.10.250.690">
    <property type="match status" value="1"/>
</dbReference>
<feature type="modified residue" description="4-aspartylphosphate" evidence="13">
    <location>
        <position position="53"/>
    </location>
</feature>
<evidence type="ECO:0000256" key="14">
    <source>
        <dbReference type="PROSITE-ProRule" id="PRU01091"/>
    </source>
</evidence>
<keyword evidence="8" id="KW-0805">Transcription regulation</keyword>